<dbReference type="eggNOG" id="KOG4639">
    <property type="taxonomic scope" value="Eukaryota"/>
</dbReference>
<dbReference type="InterPro" id="IPR036388">
    <property type="entry name" value="WH-like_DNA-bd_sf"/>
</dbReference>
<proteinExistence type="inferred from homology"/>
<dbReference type="KEGG" id="sre:PTSG_02438"/>
<dbReference type="PANTHER" id="PTHR13149:SF0">
    <property type="entry name" value="VACUOLAR PROTEIN-SORTING-ASSOCIATED PROTEIN 25"/>
    <property type="match status" value="1"/>
</dbReference>
<dbReference type="Pfam" id="PF01900">
    <property type="entry name" value="RNase_P_Rpp14"/>
    <property type="match status" value="1"/>
</dbReference>
<evidence type="ECO:0000256" key="4">
    <source>
        <dbReference type="ARBA" id="ARBA00022694"/>
    </source>
</evidence>
<evidence type="ECO:0000256" key="6">
    <source>
        <dbReference type="ARBA" id="ARBA00030094"/>
    </source>
</evidence>
<dbReference type="OrthoDB" id="245150at2759"/>
<keyword evidence="5" id="KW-0653">Protein transport</keyword>
<dbReference type="InterPro" id="IPR008570">
    <property type="entry name" value="ESCRT-II_cplx_Vps25-sub"/>
</dbReference>
<dbReference type="Proteomes" id="UP000007799">
    <property type="component" value="Unassembled WGS sequence"/>
</dbReference>
<gene>
    <name evidence="7" type="ORF">PTSG_02438</name>
</gene>
<evidence type="ECO:0000256" key="1">
    <source>
        <dbReference type="ARBA" id="ARBA00009674"/>
    </source>
</evidence>
<dbReference type="GO" id="GO:0042803">
    <property type="term" value="F:protein homodimerization activity"/>
    <property type="evidence" value="ECO:0007669"/>
    <property type="project" value="TreeGrafter"/>
</dbReference>
<comment type="similarity">
    <text evidence="1">Belongs to the VPS25 family.</text>
</comment>
<dbReference type="FunFam" id="1.10.10.10:FF:000141">
    <property type="entry name" value="vacuolar protein-sorting-associated protein 25"/>
    <property type="match status" value="1"/>
</dbReference>
<dbReference type="GO" id="GO:0005198">
    <property type="term" value="F:structural molecule activity"/>
    <property type="evidence" value="ECO:0007669"/>
    <property type="project" value="TreeGrafter"/>
</dbReference>
<dbReference type="GO" id="GO:0016236">
    <property type="term" value="P:macroautophagy"/>
    <property type="evidence" value="ECO:0007669"/>
    <property type="project" value="UniProtKB-ARBA"/>
</dbReference>
<dbReference type="SUPFAM" id="SSF46785">
    <property type="entry name" value="Winged helix' DNA-binding domain"/>
    <property type="match status" value="2"/>
</dbReference>
<dbReference type="RefSeq" id="XP_004996931.1">
    <property type="nucleotide sequence ID" value="XM_004996874.1"/>
</dbReference>
<dbReference type="InterPro" id="IPR036390">
    <property type="entry name" value="WH_DNA-bd_sf"/>
</dbReference>
<reference evidence="7" key="1">
    <citation type="submission" date="2009-08" db="EMBL/GenBank/DDBJ databases">
        <title>Annotation of Salpingoeca rosetta.</title>
        <authorList>
            <consortium name="The Broad Institute Genome Sequencing Platform"/>
            <person name="Russ C."/>
            <person name="Cuomo C."/>
            <person name="Burger G."/>
            <person name="Gray M.W."/>
            <person name="Holland P.W.H."/>
            <person name="King N."/>
            <person name="Lang F.B.F."/>
            <person name="Roger A.J."/>
            <person name="Ruiz-Trillo I."/>
            <person name="Young S.K."/>
            <person name="Zeng Q."/>
            <person name="Gargeya S."/>
            <person name="Alvarado L."/>
            <person name="Berlin A."/>
            <person name="Chapman S.B."/>
            <person name="Chen Z."/>
            <person name="Freedman E."/>
            <person name="Gellesch M."/>
            <person name="Goldberg J."/>
            <person name="Griggs A."/>
            <person name="Gujja S."/>
            <person name="Heilman E."/>
            <person name="Heiman D."/>
            <person name="Howarth C."/>
            <person name="Mehta T."/>
            <person name="Neiman D."/>
            <person name="Pearson M."/>
            <person name="Roberts A."/>
            <person name="Saif S."/>
            <person name="Shea T."/>
            <person name="Shenoy N."/>
            <person name="Sisk P."/>
            <person name="Stolte C."/>
            <person name="Sykes S."/>
            <person name="White J."/>
            <person name="Yandava C."/>
            <person name="Haas B."/>
            <person name="Nusbaum C."/>
            <person name="Birren B."/>
        </authorList>
    </citation>
    <scope>NUCLEOTIDE SEQUENCE</scope>
    <source>
        <strain evidence="7">ATCC 50818</strain>
    </source>
</reference>
<dbReference type="GO" id="GO:0030677">
    <property type="term" value="C:ribonuclease P complex"/>
    <property type="evidence" value="ECO:0007669"/>
    <property type="project" value="InterPro"/>
</dbReference>
<evidence type="ECO:0000256" key="5">
    <source>
        <dbReference type="ARBA" id="ARBA00022927"/>
    </source>
</evidence>
<dbReference type="GO" id="GO:0000814">
    <property type="term" value="C:ESCRT II complex"/>
    <property type="evidence" value="ECO:0007669"/>
    <property type="project" value="InterPro"/>
</dbReference>
<dbReference type="GeneID" id="16077523"/>
<name>F2U275_SALR5</name>
<dbReference type="Pfam" id="PF05871">
    <property type="entry name" value="ESCRT-II"/>
    <property type="match status" value="1"/>
</dbReference>
<dbReference type="eggNOG" id="KOG4068">
    <property type="taxonomic scope" value="Eukaryota"/>
</dbReference>
<accession>F2U275</accession>
<sequence length="301" mass="34132">MVRFKSRYFLVSIHPQQSSKPWKPFTGKKLLFALRAAVSKYFGDFGVGSLLQTLAVKYYCDRTRHCIVRCCREHMDILSTTLTLITSLNGSACSLQIHHAAGTIRSCQRALVKFNASQLKSLLATCTPTDDRPLRADPSPMRRREPSSWEAWKQLVIAYAQAKRLNHLVVSQCASMDLFNNKQLNRALSTDAIVTVLDFMQQSGHVEWKDASKTECAVFWQSPKQWGGIIYKWAVDTGNTDTVCTFFELLEGETGEGQEFHNMDRHVFKRALQQLQKEGKAEVFSSGDEADDTDGVKFFMQ</sequence>
<dbReference type="GO" id="GO:0043328">
    <property type="term" value="P:protein transport to vacuole involved in ubiquitin-dependent protein catabolic process via the multivesicular body sorting pathway"/>
    <property type="evidence" value="ECO:0007669"/>
    <property type="project" value="TreeGrafter"/>
</dbReference>
<keyword evidence="8" id="KW-1185">Reference proteome</keyword>
<comment type="similarity">
    <text evidence="2">Belongs to the eukaryotic/archaeal RNase P protein component 2 family.</text>
</comment>
<keyword evidence="3" id="KW-0813">Transport</keyword>
<evidence type="ECO:0000313" key="8">
    <source>
        <dbReference type="Proteomes" id="UP000007799"/>
    </source>
</evidence>
<dbReference type="InParanoid" id="F2U275"/>
<dbReference type="GO" id="GO:0001682">
    <property type="term" value="P:tRNA 5'-leader removal"/>
    <property type="evidence" value="ECO:0007669"/>
    <property type="project" value="InterPro"/>
</dbReference>
<evidence type="ECO:0000256" key="2">
    <source>
        <dbReference type="ARBA" id="ARBA00010800"/>
    </source>
</evidence>
<evidence type="ECO:0000256" key="3">
    <source>
        <dbReference type="ARBA" id="ARBA00022448"/>
    </source>
</evidence>
<keyword evidence="4" id="KW-0819">tRNA processing</keyword>
<evidence type="ECO:0000313" key="7">
    <source>
        <dbReference type="EMBL" id="EGD81727.1"/>
    </source>
</evidence>
<dbReference type="AlphaFoldDB" id="F2U275"/>
<dbReference type="InterPro" id="IPR002759">
    <property type="entry name" value="Pop5/Rpp14/Rnp2-like"/>
</dbReference>
<dbReference type="Gene3D" id="1.10.10.570">
    <property type="entry name" value="Winged helix' DNA-binding domain. Chain C. Domain 1"/>
    <property type="match status" value="1"/>
</dbReference>
<dbReference type="Gene3D" id="3.30.70.3250">
    <property type="entry name" value="Ribonuclease P, Pop5 subunit"/>
    <property type="match status" value="1"/>
</dbReference>
<dbReference type="EMBL" id="GL832959">
    <property type="protein sequence ID" value="EGD81727.1"/>
    <property type="molecule type" value="Genomic_DNA"/>
</dbReference>
<dbReference type="InterPro" id="IPR038085">
    <property type="entry name" value="Rnp2-like_sf"/>
</dbReference>
<protein>
    <recommendedName>
        <fullName evidence="6">ESCRT-II complex subunit VPS25</fullName>
    </recommendedName>
</protein>
<dbReference type="InterPro" id="IPR014041">
    <property type="entry name" value="ESCRT-II_cplx_Vps25-sub_N"/>
</dbReference>
<dbReference type="Gene3D" id="1.10.10.10">
    <property type="entry name" value="Winged helix-like DNA-binding domain superfamily/Winged helix DNA-binding domain"/>
    <property type="match status" value="1"/>
</dbReference>
<organism evidence="7 8">
    <name type="scientific">Salpingoeca rosetta (strain ATCC 50818 / BSB-021)</name>
    <dbReference type="NCBI Taxonomy" id="946362"/>
    <lineage>
        <taxon>Eukaryota</taxon>
        <taxon>Choanoflagellata</taxon>
        <taxon>Craspedida</taxon>
        <taxon>Salpingoecidae</taxon>
        <taxon>Salpingoeca</taxon>
    </lineage>
</organism>
<dbReference type="SUPFAM" id="SSF160350">
    <property type="entry name" value="Rnp2-like"/>
    <property type="match status" value="1"/>
</dbReference>
<dbReference type="STRING" id="946362.F2U275"/>
<dbReference type="PANTHER" id="PTHR13149">
    <property type="entry name" value="VACUOLAR PROTEIN SORTING-ASSOCIATED PROTEIN VPS25"/>
    <property type="match status" value="1"/>
</dbReference>